<evidence type="ECO:0000256" key="1">
    <source>
        <dbReference type="ARBA" id="ARBA00022553"/>
    </source>
</evidence>
<dbReference type="InterPro" id="IPR016032">
    <property type="entry name" value="Sig_transdc_resp-reg_C-effctor"/>
</dbReference>
<dbReference type="GO" id="GO:0003677">
    <property type="term" value="F:DNA binding"/>
    <property type="evidence" value="ECO:0007669"/>
    <property type="project" value="UniProtKB-KW"/>
</dbReference>
<dbReference type="PANTHER" id="PTHR43214">
    <property type="entry name" value="TWO-COMPONENT RESPONSE REGULATOR"/>
    <property type="match status" value="1"/>
</dbReference>
<evidence type="ECO:0000259" key="5">
    <source>
        <dbReference type="PROSITE" id="PS50110"/>
    </source>
</evidence>
<evidence type="ECO:0000259" key="4">
    <source>
        <dbReference type="PROSITE" id="PS50043"/>
    </source>
</evidence>
<dbReference type="InterPro" id="IPR001789">
    <property type="entry name" value="Sig_transdc_resp-reg_receiver"/>
</dbReference>
<dbReference type="RefSeq" id="WP_130142749.1">
    <property type="nucleotide sequence ID" value="NZ_SGIT01000003.1"/>
</dbReference>
<dbReference type="AlphaFoldDB" id="A0A4Q6XH90"/>
<dbReference type="PRINTS" id="PR00038">
    <property type="entry name" value="HTHLUXR"/>
</dbReference>
<protein>
    <submittedName>
        <fullName evidence="6">Response regulator transcription factor</fullName>
    </submittedName>
</protein>
<dbReference type="SMART" id="SM00421">
    <property type="entry name" value="HTH_LUXR"/>
    <property type="match status" value="1"/>
</dbReference>
<dbReference type="CDD" id="cd17535">
    <property type="entry name" value="REC_NarL-like"/>
    <property type="match status" value="1"/>
</dbReference>
<dbReference type="GO" id="GO:0006355">
    <property type="term" value="P:regulation of DNA-templated transcription"/>
    <property type="evidence" value="ECO:0007669"/>
    <property type="project" value="InterPro"/>
</dbReference>
<dbReference type="EMBL" id="SGIT01000003">
    <property type="protein sequence ID" value="RZF58913.1"/>
    <property type="molecule type" value="Genomic_DNA"/>
</dbReference>
<dbReference type="InterPro" id="IPR058245">
    <property type="entry name" value="NreC/VraR/RcsB-like_REC"/>
</dbReference>
<dbReference type="OrthoDB" id="9797341at2"/>
<dbReference type="SUPFAM" id="SSF46894">
    <property type="entry name" value="C-terminal effector domain of the bipartite response regulators"/>
    <property type="match status" value="1"/>
</dbReference>
<dbReference type="InterPro" id="IPR000792">
    <property type="entry name" value="Tscrpt_reg_LuxR_C"/>
</dbReference>
<dbReference type="Proteomes" id="UP000292855">
    <property type="component" value="Unassembled WGS sequence"/>
</dbReference>
<dbReference type="Pfam" id="PF00196">
    <property type="entry name" value="GerE"/>
    <property type="match status" value="1"/>
</dbReference>
<dbReference type="PROSITE" id="PS50043">
    <property type="entry name" value="HTH_LUXR_2"/>
    <property type="match status" value="1"/>
</dbReference>
<dbReference type="InterPro" id="IPR039420">
    <property type="entry name" value="WalR-like"/>
</dbReference>
<reference evidence="6 7" key="1">
    <citation type="submission" date="2019-02" db="EMBL/GenBank/DDBJ databases">
        <authorList>
            <person name="Li Y."/>
        </authorList>
    </citation>
    <scope>NUCLEOTIDE SEQUENCE [LARGE SCALE GENOMIC DNA]</scope>
    <source>
        <strain evidence="6 7">30C10-4-7</strain>
    </source>
</reference>
<name>A0A4Q6XH90_9SPHI</name>
<keyword evidence="1 3" id="KW-0597">Phosphoprotein</keyword>
<gene>
    <name evidence="6" type="ORF">EWE74_16465</name>
</gene>
<feature type="domain" description="Response regulatory" evidence="5">
    <location>
        <begin position="16"/>
        <end position="132"/>
    </location>
</feature>
<proteinExistence type="predicted"/>
<dbReference type="SUPFAM" id="SSF52172">
    <property type="entry name" value="CheY-like"/>
    <property type="match status" value="1"/>
</dbReference>
<evidence type="ECO:0000313" key="7">
    <source>
        <dbReference type="Proteomes" id="UP000292855"/>
    </source>
</evidence>
<dbReference type="PROSITE" id="PS00622">
    <property type="entry name" value="HTH_LUXR_1"/>
    <property type="match status" value="1"/>
</dbReference>
<accession>A0A4Q6XH90</accession>
<dbReference type="SMART" id="SM00448">
    <property type="entry name" value="REC"/>
    <property type="match status" value="1"/>
</dbReference>
<dbReference type="Pfam" id="PF00072">
    <property type="entry name" value="Response_reg"/>
    <property type="match status" value="1"/>
</dbReference>
<dbReference type="PANTHER" id="PTHR43214:SF43">
    <property type="entry name" value="TWO-COMPONENT RESPONSE REGULATOR"/>
    <property type="match status" value="1"/>
</dbReference>
<dbReference type="PROSITE" id="PS50110">
    <property type="entry name" value="RESPONSE_REGULATORY"/>
    <property type="match status" value="1"/>
</dbReference>
<dbReference type="InterPro" id="IPR011006">
    <property type="entry name" value="CheY-like_superfamily"/>
</dbReference>
<feature type="modified residue" description="4-aspartylphosphate" evidence="3">
    <location>
        <position position="67"/>
    </location>
</feature>
<comment type="caution">
    <text evidence="6">The sequence shown here is derived from an EMBL/GenBank/DDBJ whole genome shotgun (WGS) entry which is preliminary data.</text>
</comment>
<organism evidence="6 7">
    <name type="scientific">Sphingobacterium corticibacterium</name>
    <dbReference type="NCBI Taxonomy" id="2484746"/>
    <lineage>
        <taxon>Bacteria</taxon>
        <taxon>Pseudomonadati</taxon>
        <taxon>Bacteroidota</taxon>
        <taxon>Sphingobacteriia</taxon>
        <taxon>Sphingobacteriales</taxon>
        <taxon>Sphingobacteriaceae</taxon>
        <taxon>Sphingobacterium</taxon>
    </lineage>
</organism>
<dbReference type="Gene3D" id="3.40.50.2300">
    <property type="match status" value="1"/>
</dbReference>
<dbReference type="CDD" id="cd06170">
    <property type="entry name" value="LuxR_C_like"/>
    <property type="match status" value="1"/>
</dbReference>
<dbReference type="GO" id="GO:0000160">
    <property type="term" value="P:phosphorelay signal transduction system"/>
    <property type="evidence" value="ECO:0007669"/>
    <property type="project" value="InterPro"/>
</dbReference>
<evidence type="ECO:0000313" key="6">
    <source>
        <dbReference type="EMBL" id="RZF58913.1"/>
    </source>
</evidence>
<evidence type="ECO:0000256" key="3">
    <source>
        <dbReference type="PROSITE-ProRule" id="PRU00169"/>
    </source>
</evidence>
<keyword evidence="2" id="KW-0238">DNA-binding</keyword>
<evidence type="ECO:0000256" key="2">
    <source>
        <dbReference type="ARBA" id="ARBA00023125"/>
    </source>
</evidence>
<keyword evidence="7" id="KW-1185">Reference proteome</keyword>
<sequence>MMEIKNRDDDAPKKYRLAIVEDREPVLATLKLFFEASASFDLRITARSFEGFTDAWKNETLDIVLSDIGLPGKSGIETTWYIKRRMPEVQVVMFTVFENKDAVFQALRAGASGYLLKSTPLPQMEEHLLEVLSGGSVMSPQVARLVFDHFNPVAGKSQYEKTAQLTPREIEIMTMLQQGASYKEVATQLFVSVDTVKYHIRNIYQKLQVSSRAELILKYK</sequence>
<feature type="domain" description="HTH luxR-type" evidence="4">
    <location>
        <begin position="158"/>
        <end position="220"/>
    </location>
</feature>